<comment type="caution">
    <text evidence="2">The sequence shown here is derived from an EMBL/GenBank/DDBJ whole genome shotgun (WGS) entry which is preliminary data.</text>
</comment>
<organism evidence="2 3">
    <name type="scientific">[Clostridium] clostridioforme 90A8</name>
    <dbReference type="NCBI Taxonomy" id="999408"/>
    <lineage>
        <taxon>Bacteria</taxon>
        <taxon>Bacillati</taxon>
        <taxon>Bacillota</taxon>
        <taxon>Clostridia</taxon>
        <taxon>Lachnospirales</taxon>
        <taxon>Lachnospiraceae</taxon>
        <taxon>Enterocloster</taxon>
    </lineage>
</organism>
<protein>
    <submittedName>
        <fullName evidence="2">50S ribosomal protein L7</fullName>
    </submittedName>
</protein>
<dbReference type="PATRIC" id="fig|999408.3.peg.5150"/>
<reference evidence="2 3" key="1">
    <citation type="submission" date="2013-01" db="EMBL/GenBank/DDBJ databases">
        <title>The Genome Sequence of Clostridium clostridioforme 90A8.</title>
        <authorList>
            <consortium name="The Broad Institute Genome Sequencing Platform"/>
            <person name="Earl A."/>
            <person name="Ward D."/>
            <person name="Feldgarden M."/>
            <person name="Gevers D."/>
            <person name="Courvalin P."/>
            <person name="Lambert T."/>
            <person name="Walker B."/>
            <person name="Young S.K."/>
            <person name="Zeng Q."/>
            <person name="Gargeya S."/>
            <person name="Fitzgerald M."/>
            <person name="Haas B."/>
            <person name="Abouelleil A."/>
            <person name="Alvarado L."/>
            <person name="Arachchi H.M."/>
            <person name="Berlin A.M."/>
            <person name="Chapman S.B."/>
            <person name="Dewar J."/>
            <person name="Goldberg J."/>
            <person name="Griggs A."/>
            <person name="Gujja S."/>
            <person name="Hansen M."/>
            <person name="Howarth C."/>
            <person name="Imamovic A."/>
            <person name="Larimer J."/>
            <person name="McCowan C."/>
            <person name="Murphy C."/>
            <person name="Neiman D."/>
            <person name="Pearson M."/>
            <person name="Priest M."/>
            <person name="Roberts A."/>
            <person name="Saif S."/>
            <person name="Shea T."/>
            <person name="Sisk P."/>
            <person name="Sykes S."/>
            <person name="Wortman J."/>
            <person name="Nusbaum C."/>
            <person name="Birren B."/>
        </authorList>
    </citation>
    <scope>NUCLEOTIDE SEQUENCE [LARGE SCALE GENOMIC DNA]</scope>
    <source>
        <strain evidence="2 3">90A8</strain>
    </source>
</reference>
<gene>
    <name evidence="2" type="ORF">HMPREF1090_04785</name>
</gene>
<dbReference type="Gene3D" id="3.30.1330.30">
    <property type="match status" value="1"/>
</dbReference>
<dbReference type="Proteomes" id="UP000013085">
    <property type="component" value="Unassembled WGS sequence"/>
</dbReference>
<proteinExistence type="predicted"/>
<dbReference type="RefSeq" id="WP_002585118.1">
    <property type="nucleotide sequence ID" value="NZ_KB850989.1"/>
</dbReference>
<keyword evidence="2" id="KW-0687">Ribonucleoprotein</keyword>
<evidence type="ECO:0000313" key="3">
    <source>
        <dbReference type="Proteomes" id="UP000013085"/>
    </source>
</evidence>
<dbReference type="Pfam" id="PF01248">
    <property type="entry name" value="Ribosomal_L7Ae"/>
    <property type="match status" value="1"/>
</dbReference>
<accession>A0A0E2H401</accession>
<dbReference type="GO" id="GO:0005840">
    <property type="term" value="C:ribosome"/>
    <property type="evidence" value="ECO:0007669"/>
    <property type="project" value="UniProtKB-KW"/>
</dbReference>
<dbReference type="SUPFAM" id="SSF55315">
    <property type="entry name" value="L30e-like"/>
    <property type="match status" value="1"/>
</dbReference>
<dbReference type="GeneID" id="57960977"/>
<dbReference type="InterPro" id="IPR004038">
    <property type="entry name" value="Ribosomal_eL8/eL30/eS12/Gad45"/>
</dbReference>
<evidence type="ECO:0000259" key="1">
    <source>
        <dbReference type="Pfam" id="PF01248"/>
    </source>
</evidence>
<feature type="domain" description="Ribosomal protein eL8/eL30/eS12/Gadd45" evidence="1">
    <location>
        <begin position="7"/>
        <end position="93"/>
    </location>
</feature>
<sequence length="111" mass="12227">MADNKRLLSLVGLATRARKVVSGEFSTEKSVKSGKSHLVIVSEEASDNTKKKFTNMCTYYKVPIYLFGTKDELGHAMGQEFRASLSVEDAGFARSMVERMNINGGSLNESK</sequence>
<keyword evidence="2" id="KW-0689">Ribosomal protein</keyword>
<dbReference type="AlphaFoldDB" id="A0A0E2H401"/>
<dbReference type="HOGENOM" id="CLU_157804_0_0_9"/>
<dbReference type="EMBL" id="AGYR01000060">
    <property type="protein sequence ID" value="ENZ08745.1"/>
    <property type="molecule type" value="Genomic_DNA"/>
</dbReference>
<dbReference type="InterPro" id="IPR029064">
    <property type="entry name" value="Ribosomal_eL30-like_sf"/>
</dbReference>
<name>A0A0E2H401_9FIRM</name>
<evidence type="ECO:0000313" key="2">
    <source>
        <dbReference type="EMBL" id="ENZ08745.1"/>
    </source>
</evidence>